<sequence>MTEELNETRRKQQALLEHRMYHLDPVPPKLPPQEYIELFFAENEDKYLSWYLHDREPMLNKLAQDACQRYGLPEHFADIKQAAVCGILAALQKYDPSIGVPFAAFQKQYISDSIEDYIRTAQSGAVIMTADTYPVLKRIMAIYHQGDDNATDDSIRRIADEVGMDARTANRYITIGTLNERRADFYPQFDEDGEETGEDVTVDAASQPDKLYFRAVLYAALYEAYDNLTYREQRTVAKHLGFCDNCWSTKKVVRINGEVEYKPIKPMPFEEISHSASRKSDKASERTFYAAMEKMRKHIETDNDYRYLFG</sequence>
<proteinExistence type="predicted"/>
<dbReference type="SUPFAM" id="SSF88946">
    <property type="entry name" value="Sigma2 domain of RNA polymerase sigma factors"/>
    <property type="match status" value="1"/>
</dbReference>
<dbReference type="Proteomes" id="UP001491552">
    <property type="component" value="Unassembled WGS sequence"/>
</dbReference>
<accession>A0ABV1G4K3</accession>
<keyword evidence="2" id="KW-1185">Reference proteome</keyword>
<evidence type="ECO:0000313" key="1">
    <source>
        <dbReference type="EMBL" id="MEQ2510198.1"/>
    </source>
</evidence>
<protein>
    <submittedName>
        <fullName evidence="1">Uncharacterized protein</fullName>
    </submittedName>
</protein>
<dbReference type="RefSeq" id="WP_349134903.1">
    <property type="nucleotide sequence ID" value="NZ_JBBMFF010000135.1"/>
</dbReference>
<dbReference type="EMBL" id="JBBMFF010000135">
    <property type="protein sequence ID" value="MEQ2510198.1"/>
    <property type="molecule type" value="Genomic_DNA"/>
</dbReference>
<comment type="caution">
    <text evidence="1">The sequence shown here is derived from an EMBL/GenBank/DDBJ whole genome shotgun (WGS) entry which is preliminary data.</text>
</comment>
<reference evidence="1 2" key="1">
    <citation type="submission" date="2024-03" db="EMBL/GenBank/DDBJ databases">
        <title>Human intestinal bacterial collection.</title>
        <authorList>
            <person name="Pauvert C."/>
            <person name="Hitch T.C.A."/>
            <person name="Clavel T."/>
        </authorList>
    </citation>
    <scope>NUCLEOTIDE SEQUENCE [LARGE SCALE GENOMIC DNA]</scope>
    <source>
        <strain evidence="1 2">CLA-AA-H192</strain>
    </source>
</reference>
<gene>
    <name evidence="1" type="ORF">WMO66_02875</name>
</gene>
<dbReference type="InterPro" id="IPR013325">
    <property type="entry name" value="RNA_pol_sigma_r2"/>
</dbReference>
<organism evidence="1 2">
    <name type="scientific">Faecousia intestinalis</name>
    <dbReference type="NCBI Taxonomy" id="3133167"/>
    <lineage>
        <taxon>Bacteria</taxon>
        <taxon>Bacillati</taxon>
        <taxon>Bacillota</taxon>
        <taxon>Clostridia</taxon>
        <taxon>Eubacteriales</taxon>
        <taxon>Oscillospiraceae</taxon>
        <taxon>Faecousia</taxon>
    </lineage>
</organism>
<name>A0ABV1G4K3_9FIRM</name>
<dbReference type="Gene3D" id="1.10.1740.10">
    <property type="match status" value="1"/>
</dbReference>
<evidence type="ECO:0000313" key="2">
    <source>
        <dbReference type="Proteomes" id="UP001491552"/>
    </source>
</evidence>